<gene>
    <name evidence="1" type="ORF">JBF11_08285</name>
</gene>
<protein>
    <recommendedName>
        <fullName evidence="3">tRNA 2-thiouridine synthesizing protein B</fullName>
    </recommendedName>
</protein>
<name>A0ABY5Y1P6_9BACT</name>
<accession>A0ABY5Y1P6</accession>
<dbReference type="InterPro" id="IPR027396">
    <property type="entry name" value="DsrEFH-like"/>
</dbReference>
<dbReference type="EMBL" id="CP065938">
    <property type="protein sequence ID" value="UWX05436.1"/>
    <property type="molecule type" value="Genomic_DNA"/>
</dbReference>
<dbReference type="Pfam" id="PF04077">
    <property type="entry name" value="DsrH"/>
    <property type="match status" value="1"/>
</dbReference>
<evidence type="ECO:0008006" key="3">
    <source>
        <dbReference type="Google" id="ProtNLM"/>
    </source>
</evidence>
<sequence length="92" mass="10290">MLFFINKSNPSLIKRLALAGGDEDKILLLVGDGVCFAAEYWQKQFEALNVEEIYAEEEAIEARNIAVSDTCETVSYARIADILFDNEQVVSL</sequence>
<proteinExistence type="predicted"/>
<dbReference type="SUPFAM" id="SSF75169">
    <property type="entry name" value="DsrEFH-like"/>
    <property type="match status" value="1"/>
</dbReference>
<reference evidence="1" key="1">
    <citation type="submission" date="2020-12" db="EMBL/GenBank/DDBJ databases">
        <title>Taurinivorans muris gen. nov., sp. nov., fundamental and realized metabolic niche of a ubiquitous sulfidogenic bacterium in the murine intestine.</title>
        <authorList>
            <person name="Ye H."/>
            <person name="Hanson B.T."/>
            <person name="Loy A."/>
        </authorList>
    </citation>
    <scope>NUCLEOTIDE SEQUENCE</scope>
    <source>
        <strain evidence="1">LT0009</strain>
    </source>
</reference>
<keyword evidence="2" id="KW-1185">Reference proteome</keyword>
<dbReference type="RefSeq" id="WP_334315013.1">
    <property type="nucleotide sequence ID" value="NZ_CP065938.1"/>
</dbReference>
<dbReference type="InterPro" id="IPR007215">
    <property type="entry name" value="Sulphur_relay_TusB/DsrH"/>
</dbReference>
<evidence type="ECO:0000313" key="1">
    <source>
        <dbReference type="EMBL" id="UWX05436.1"/>
    </source>
</evidence>
<dbReference type="Gene3D" id="3.40.1260.10">
    <property type="entry name" value="DsrEFH-like"/>
    <property type="match status" value="1"/>
</dbReference>
<evidence type="ECO:0000313" key="2">
    <source>
        <dbReference type="Proteomes" id="UP001058120"/>
    </source>
</evidence>
<organism evidence="1 2">
    <name type="scientific">Taurinivorans muris</name>
    <dbReference type="NCBI Taxonomy" id="2787751"/>
    <lineage>
        <taxon>Bacteria</taxon>
        <taxon>Pseudomonadati</taxon>
        <taxon>Thermodesulfobacteriota</taxon>
        <taxon>Desulfovibrionia</taxon>
        <taxon>Desulfovibrionales</taxon>
        <taxon>Desulfovibrionaceae</taxon>
        <taxon>Taurinivorans</taxon>
    </lineage>
</organism>
<dbReference type="Proteomes" id="UP001058120">
    <property type="component" value="Chromosome"/>
</dbReference>